<dbReference type="Proteomes" id="UP000035036">
    <property type="component" value="Chromosome"/>
</dbReference>
<dbReference type="AlphaFoldDB" id="A0A0B5FDG6"/>
<keyword evidence="4" id="KW-1185">Reference proteome</keyword>
<dbReference type="EMBL" id="CP010311">
    <property type="protein sequence ID" value="AJF06187.1"/>
    <property type="molecule type" value="Genomic_DNA"/>
</dbReference>
<proteinExistence type="predicted"/>
<accession>A0A0B5FDG6</accession>
<dbReference type="OrthoDB" id="5402117at2"/>
<dbReference type="RefSeq" id="WP_040199724.1">
    <property type="nucleotide sequence ID" value="NZ_CP010311.1"/>
</dbReference>
<name>A0A0B5FDG6_9BACT</name>
<evidence type="ECO:0000313" key="4">
    <source>
        <dbReference type="Proteomes" id="UP000035036"/>
    </source>
</evidence>
<evidence type="ECO:0000313" key="3">
    <source>
        <dbReference type="EMBL" id="AJF06187.1"/>
    </source>
</evidence>
<evidence type="ECO:0000256" key="2">
    <source>
        <dbReference type="SAM" id="MobiDB-lite"/>
    </source>
</evidence>
<evidence type="ECO:0000256" key="1">
    <source>
        <dbReference type="SAM" id="Coils"/>
    </source>
</evidence>
<feature type="region of interest" description="Disordered" evidence="2">
    <location>
        <begin position="1"/>
        <end position="35"/>
    </location>
</feature>
<feature type="compositionally biased region" description="Basic and acidic residues" evidence="2">
    <location>
        <begin position="10"/>
        <end position="23"/>
    </location>
</feature>
<feature type="coiled-coil region" evidence="1">
    <location>
        <begin position="62"/>
        <end position="127"/>
    </location>
</feature>
<organism evidence="3 4">
    <name type="scientific">Geoalkalibacter subterraneus</name>
    <dbReference type="NCBI Taxonomy" id="483547"/>
    <lineage>
        <taxon>Bacteria</taxon>
        <taxon>Pseudomonadati</taxon>
        <taxon>Thermodesulfobacteriota</taxon>
        <taxon>Desulfuromonadia</taxon>
        <taxon>Desulfuromonadales</taxon>
        <taxon>Geoalkalibacteraceae</taxon>
        <taxon>Geoalkalibacter</taxon>
    </lineage>
</organism>
<dbReference type="HOGENOM" id="CLU_1924568_0_0_7"/>
<gene>
    <name evidence="3" type="ORF">GSUB_05910</name>
</gene>
<reference evidence="3 4" key="1">
    <citation type="journal article" date="2015" name="Genome Announc.">
        <title>Genomes of Geoalkalibacter ferrihydriticus Z-0531T and Geoalkalibacter subterraneus Red1T, Two Haloalkaliphilic Metal-Reducing Deltaproteobacteria.</title>
        <authorList>
            <person name="Badalamenti J.P."/>
            <person name="Krajmalnik-Brown R."/>
            <person name="Torres C.I."/>
            <person name="Bond D.R."/>
        </authorList>
    </citation>
    <scope>NUCLEOTIDE SEQUENCE [LARGE SCALE GENOMIC DNA]</scope>
    <source>
        <strain evidence="3 4">Red1</strain>
    </source>
</reference>
<sequence length="131" mass="14965">MNDTNPQQEQEQKEKVEEQEQQKQKSASDWWKSTRKTLDQASSTAVRYKQMVQKKIDLAATRKKIDQAHAELGRKVDQARENAAGNPLDQEDVRQVLNKLDNLKQSAIQLEEEIKALKEEKASATDSGSEQ</sequence>
<protein>
    <submittedName>
        <fullName evidence="3">Uncharacterized protein</fullName>
    </submittedName>
</protein>
<dbReference type="KEGG" id="gsb:GSUB_05910"/>
<keyword evidence="1" id="KW-0175">Coiled coil</keyword>